<dbReference type="InterPro" id="IPR036278">
    <property type="entry name" value="Sialidase_sf"/>
</dbReference>
<keyword evidence="4" id="KW-1185">Reference proteome</keyword>
<evidence type="ECO:0000256" key="2">
    <source>
        <dbReference type="SAM" id="SignalP"/>
    </source>
</evidence>
<organism evidence="3 4">
    <name type="scientific">Plantactinospora sonchi</name>
    <dbReference type="NCBI Taxonomy" id="1544735"/>
    <lineage>
        <taxon>Bacteria</taxon>
        <taxon>Bacillati</taxon>
        <taxon>Actinomycetota</taxon>
        <taxon>Actinomycetes</taxon>
        <taxon>Micromonosporales</taxon>
        <taxon>Micromonosporaceae</taxon>
        <taxon>Plantactinospora</taxon>
    </lineage>
</organism>
<dbReference type="Proteomes" id="UP001332243">
    <property type="component" value="Unassembled WGS sequence"/>
</dbReference>
<feature type="compositionally biased region" description="Basic and acidic residues" evidence="1">
    <location>
        <begin position="25"/>
        <end position="34"/>
    </location>
</feature>
<feature type="region of interest" description="Disordered" evidence="1">
    <location>
        <begin position="25"/>
        <end position="49"/>
    </location>
</feature>
<name>A0ABU7S4H8_9ACTN</name>
<proteinExistence type="predicted"/>
<reference evidence="3 4" key="1">
    <citation type="submission" date="2024-01" db="EMBL/GenBank/DDBJ databases">
        <title>Genome insights into Plantactinospora sonchi sp. nov.</title>
        <authorList>
            <person name="Wang L."/>
        </authorList>
    </citation>
    <scope>NUCLEOTIDE SEQUENCE [LARGE SCALE GENOMIC DNA]</scope>
    <source>
        <strain evidence="3 4">NEAU-QY2</strain>
    </source>
</reference>
<dbReference type="RefSeq" id="WP_331218529.1">
    <property type="nucleotide sequence ID" value="NZ_JAZGQK010000042.1"/>
</dbReference>
<dbReference type="EMBL" id="JAZGQK010000042">
    <property type="protein sequence ID" value="MEE6263712.1"/>
    <property type="molecule type" value="Genomic_DNA"/>
</dbReference>
<feature type="signal peptide" evidence="2">
    <location>
        <begin position="1"/>
        <end position="18"/>
    </location>
</feature>
<dbReference type="SUPFAM" id="SSF50939">
    <property type="entry name" value="Sialidases"/>
    <property type="match status" value="1"/>
</dbReference>
<comment type="caution">
    <text evidence="3">The sequence shown here is derived from an EMBL/GenBank/DDBJ whole genome shotgun (WGS) entry which is preliminary data.</text>
</comment>
<evidence type="ECO:0000256" key="1">
    <source>
        <dbReference type="SAM" id="MobiDB-lite"/>
    </source>
</evidence>
<keyword evidence="2" id="KW-0732">Signal</keyword>
<sequence length="392" mass="40995">MLLRRRVGVALLVSILCAAGCQDPAPEKPAEPVRPRWQRASLPPPPGTPGRLMVRDLAACAGHWYVTGGVGTGPGETRPAAWHSADGQTWTPLRVEPKSYYGLRNVLYAAACRDGRVAVIGDKPGGAHGNPRVSTWQHRSDGSLVEVEAASFELYGGPKAVNVGRMVAGNPGWLITGNRSSGAAVWLSPDAGDFEIIEAGPGLATDAQGATWASDAVATPSGWLLVGGVLPPNGRIDRDPLGWTSPDGRSWQRDPVPATEDYEEFQRVVLFGGTPVAVGLRGREFGVWRRGSDGWESVGGFGGRAASGVPTVAALTAVGADRLLAVTSDGAAYGLWSSVDGGRGWRPVVAPVAMPVGAYQDVSVVALDDRVLLAVDDGREGMVWATRLDAGS</sequence>
<gene>
    <name evidence="3" type="ORF">V1633_35105</name>
</gene>
<accession>A0ABU7S4H8</accession>
<protein>
    <recommendedName>
        <fullName evidence="5">Galactose oxidase</fullName>
    </recommendedName>
</protein>
<evidence type="ECO:0000313" key="4">
    <source>
        <dbReference type="Proteomes" id="UP001332243"/>
    </source>
</evidence>
<feature type="chain" id="PRO_5046709222" description="Galactose oxidase" evidence="2">
    <location>
        <begin position="19"/>
        <end position="392"/>
    </location>
</feature>
<evidence type="ECO:0008006" key="5">
    <source>
        <dbReference type="Google" id="ProtNLM"/>
    </source>
</evidence>
<evidence type="ECO:0000313" key="3">
    <source>
        <dbReference type="EMBL" id="MEE6263712.1"/>
    </source>
</evidence>